<sequence length="298" mass="32337">MATAATAIFKRPFDVDMSRRRWAKRPRTHSTTARRLSVVDILEPNVIYNEDDDVSGDEATRRLVRAVLSASDKALAGTLAETSPAQIASALSSLLDDASGFDRLCRHIGEWPLREAIPCARVLRDAALAGRNGAIAALVDVPCSVDDISEALMVCMQRDGKGTRAVAAIVEACEVEPKVAVSAYQEIIRCALRDAVRLERLSVVAYLADVAESDDLERHLWACALNHDDPRASVFAALWRPLGLCAHAYAAALPPCPALDYLTAVAATAGAPCSSRSCLERPDDARDVPTRRERHLRQ</sequence>
<dbReference type="GeneID" id="36843158"/>
<feature type="compositionally biased region" description="Basic and acidic residues" evidence="1">
    <location>
        <begin position="278"/>
        <end position="291"/>
    </location>
</feature>
<dbReference type="EMBL" id="MG011690">
    <property type="protein sequence ID" value="AVK76445.1"/>
    <property type="molecule type" value="Genomic_DNA"/>
</dbReference>
<evidence type="ECO:0000256" key="1">
    <source>
        <dbReference type="SAM" id="MobiDB-lite"/>
    </source>
</evidence>
<dbReference type="RefSeq" id="YP_009482448.1">
    <property type="nucleotide sequence ID" value="NC_037666.1"/>
</dbReference>
<gene>
    <name evidence="2" type="ORF">pneo_cds_838</name>
</gene>
<reference evidence="2" key="1">
    <citation type="journal article" date="2018" name="Nat. Commun.">
        <title>Diversity and evolution of the emerging Pandoraviridae family.</title>
        <authorList>
            <person name="Legendre M."/>
            <person name="Fabre E."/>
            <person name="Poirot O."/>
            <person name="Jeudy S."/>
            <person name="Lartigue A."/>
            <person name="Alempic J.M."/>
            <person name="Beucher L."/>
            <person name="Philippe N."/>
            <person name="Bertaux L."/>
            <person name="Christo-Foroux E."/>
            <person name="Labadie K."/>
            <person name="Coute Y."/>
            <person name="Abergel C."/>
            <person name="Claverie J.M."/>
        </authorList>
    </citation>
    <scope>NUCLEOTIDE SEQUENCE [LARGE SCALE GENOMIC DNA]</scope>
    <source>
        <strain evidence="2">Neocaledonia</strain>
    </source>
</reference>
<protein>
    <submittedName>
        <fullName evidence="2">Uncharacterized protein</fullName>
    </submittedName>
</protein>
<accession>A0A2U7UDL4</accession>
<organism evidence="2">
    <name type="scientific">Pandoravirus neocaledonia</name>
    <dbReference type="NCBI Taxonomy" id="2107708"/>
    <lineage>
        <taxon>Viruses</taxon>
        <taxon>Pandoravirus</taxon>
    </lineage>
</organism>
<evidence type="ECO:0000313" key="2">
    <source>
        <dbReference type="EMBL" id="AVK76445.1"/>
    </source>
</evidence>
<dbReference type="Proteomes" id="UP000249287">
    <property type="component" value="Segment"/>
</dbReference>
<name>A0A2U7UDL4_9VIRU</name>
<proteinExistence type="predicted"/>
<dbReference type="KEGG" id="vg:36843158"/>
<feature type="region of interest" description="Disordered" evidence="1">
    <location>
        <begin position="274"/>
        <end position="298"/>
    </location>
</feature>